<dbReference type="AlphaFoldDB" id="H1HPU3"/>
<accession>H1HPU3</accession>
<proteinExistence type="predicted"/>
<sequence length="237" mass="27809">MTKVSTFGKLKDHIMKKITAENFDEVYVDKIELAEIDKFVCNEMSRQIHRYIKGMSGSKTIMLRFEESLSKLSVPEKEKAIARYIDLNRKAISGLDWKMVIVRAAANYCDTYSYWHQMINSPRKIVAYLQRIKKKYIRFHKIFEENGKFGIKDHEGNILIHPLYDFLRTPYVYVDDLCMMPVIAEKNGKMGLILPDGKDTVIAEFVYDDMQLRAEPPYFEGIQGKKHTLIDRYGMKR</sequence>
<evidence type="ECO:0000313" key="2">
    <source>
        <dbReference type="Proteomes" id="UP000003167"/>
    </source>
</evidence>
<dbReference type="PATRIC" id="fig|999422.3.peg.2296"/>
<dbReference type="STRING" id="999422.HMPREF9944_02268"/>
<evidence type="ECO:0000313" key="1">
    <source>
        <dbReference type="EMBL" id="EHO67167.1"/>
    </source>
</evidence>
<dbReference type="EMBL" id="AGEK01000037">
    <property type="protein sequence ID" value="EHO67167.1"/>
    <property type="molecule type" value="Genomic_DNA"/>
</dbReference>
<organism evidence="1 2">
    <name type="scientific">Segatella maculosa OT 289</name>
    <dbReference type="NCBI Taxonomy" id="999422"/>
    <lineage>
        <taxon>Bacteria</taxon>
        <taxon>Pseudomonadati</taxon>
        <taxon>Bacteroidota</taxon>
        <taxon>Bacteroidia</taxon>
        <taxon>Bacteroidales</taxon>
        <taxon>Prevotellaceae</taxon>
        <taxon>Segatella</taxon>
    </lineage>
</organism>
<comment type="caution">
    <text evidence="1">The sequence shown here is derived from an EMBL/GenBank/DDBJ whole genome shotgun (WGS) entry which is preliminary data.</text>
</comment>
<reference evidence="1 2" key="1">
    <citation type="submission" date="2011-12" db="EMBL/GenBank/DDBJ databases">
        <title>The Genome Sequence of Prevotella maculosa OT 289.</title>
        <authorList>
            <consortium name="The Broad Institute Genome Sequencing Platform"/>
            <person name="Earl A."/>
            <person name="Ward D."/>
            <person name="Feldgarden M."/>
            <person name="Gevers D."/>
            <person name="Izard J."/>
            <person name="Blanton J.M."/>
            <person name="Mathney J."/>
            <person name="Tanner A.C."/>
            <person name="Dewhirst F.E."/>
            <person name="Young S.K."/>
            <person name="Zeng Q."/>
            <person name="Gargeya S."/>
            <person name="Fitzgerald M."/>
            <person name="Haas B."/>
            <person name="Abouelleil A."/>
            <person name="Alvarado L."/>
            <person name="Arachchi H.M."/>
            <person name="Berlin A."/>
            <person name="Chapman S.B."/>
            <person name="Gearin G."/>
            <person name="Goldberg J."/>
            <person name="Griggs A."/>
            <person name="Gujja S."/>
            <person name="Hansen M."/>
            <person name="Heiman D."/>
            <person name="Howarth C."/>
            <person name="Larimer J."/>
            <person name="Lui A."/>
            <person name="MacDonald P.J.P."/>
            <person name="McCowen C."/>
            <person name="Montmayeur A."/>
            <person name="Murphy C."/>
            <person name="Neiman D."/>
            <person name="Pearson M."/>
            <person name="Priest M."/>
            <person name="Roberts A."/>
            <person name="Saif S."/>
            <person name="Shea T."/>
            <person name="Sisk P."/>
            <person name="Stolte C."/>
            <person name="Sykes S."/>
            <person name="Wortman J."/>
            <person name="Nusbaum C."/>
            <person name="Birren B."/>
        </authorList>
    </citation>
    <scope>NUCLEOTIDE SEQUENCE [LARGE SCALE GENOMIC DNA]</scope>
    <source>
        <strain evidence="1 2">OT 289</strain>
    </source>
</reference>
<name>H1HPU3_9BACT</name>
<dbReference type="Proteomes" id="UP000003167">
    <property type="component" value="Unassembled WGS sequence"/>
</dbReference>
<keyword evidence="2" id="KW-1185">Reference proteome</keyword>
<dbReference type="HOGENOM" id="CLU_1234124_0_0_10"/>
<gene>
    <name evidence="1" type="ORF">HMPREF9944_02268</name>
</gene>
<protein>
    <submittedName>
        <fullName evidence="1">Uncharacterized protein</fullName>
    </submittedName>
</protein>